<evidence type="ECO:0000313" key="2">
    <source>
        <dbReference type="Proteomes" id="UP000653305"/>
    </source>
</evidence>
<organism evidence="1 2">
    <name type="scientific">Phtheirospermum japonicum</name>
    <dbReference type="NCBI Taxonomy" id="374723"/>
    <lineage>
        <taxon>Eukaryota</taxon>
        <taxon>Viridiplantae</taxon>
        <taxon>Streptophyta</taxon>
        <taxon>Embryophyta</taxon>
        <taxon>Tracheophyta</taxon>
        <taxon>Spermatophyta</taxon>
        <taxon>Magnoliopsida</taxon>
        <taxon>eudicotyledons</taxon>
        <taxon>Gunneridae</taxon>
        <taxon>Pentapetalae</taxon>
        <taxon>asterids</taxon>
        <taxon>lamiids</taxon>
        <taxon>Lamiales</taxon>
        <taxon>Orobanchaceae</taxon>
        <taxon>Orobanchaceae incertae sedis</taxon>
        <taxon>Phtheirospermum</taxon>
    </lineage>
</organism>
<accession>A0A830D8N6</accession>
<dbReference type="PANTHER" id="PTHR47481:SF9">
    <property type="entry name" value="RETROTRANSPOSON GAG DOMAIN-CONTAINING PROTEIN"/>
    <property type="match status" value="1"/>
</dbReference>
<dbReference type="OrthoDB" id="1912561at2759"/>
<reference evidence="1" key="1">
    <citation type="submission" date="2020-07" db="EMBL/GenBank/DDBJ databases">
        <title>Ethylene signaling mediates host invasion by parasitic plants.</title>
        <authorList>
            <person name="Yoshida S."/>
        </authorList>
    </citation>
    <scope>NUCLEOTIDE SEQUENCE</scope>
    <source>
        <strain evidence="1">Okayama</strain>
    </source>
</reference>
<name>A0A830D8N6_9LAMI</name>
<dbReference type="AlphaFoldDB" id="A0A830D8N6"/>
<sequence length="189" mass="20529">MAANLSAVIPISAHHHLPIKLTQSNFPSWFTHLCALLNGFSLTGHIDGSSPSPNAASNPEAYLRWFKQDQLLLVAILGSVSSDILPIISTSSTAANAFSTLSGAFASKSRAHIMFLKTSLTNASLDGKPVTEYVNHIKLLADELDLIYGPVKADDLTLYIANGLTPEYREIVSAVRTRDTPFCFEELRD</sequence>
<proteinExistence type="predicted"/>
<protein>
    <recommendedName>
        <fullName evidence="3">Retrotransposon Copia-like N-terminal domain-containing protein</fullName>
    </recommendedName>
</protein>
<evidence type="ECO:0008006" key="3">
    <source>
        <dbReference type="Google" id="ProtNLM"/>
    </source>
</evidence>
<dbReference type="Pfam" id="PF14223">
    <property type="entry name" value="Retrotran_gag_2"/>
    <property type="match status" value="1"/>
</dbReference>
<dbReference type="EMBL" id="BMAC01000770">
    <property type="protein sequence ID" value="GFQ02732.1"/>
    <property type="molecule type" value="Genomic_DNA"/>
</dbReference>
<dbReference type="PANTHER" id="PTHR47481">
    <property type="match status" value="1"/>
</dbReference>
<comment type="caution">
    <text evidence="1">The sequence shown here is derived from an EMBL/GenBank/DDBJ whole genome shotgun (WGS) entry which is preliminary data.</text>
</comment>
<evidence type="ECO:0000313" key="1">
    <source>
        <dbReference type="EMBL" id="GFQ02732.1"/>
    </source>
</evidence>
<keyword evidence="2" id="KW-1185">Reference proteome</keyword>
<dbReference type="Proteomes" id="UP000653305">
    <property type="component" value="Unassembled WGS sequence"/>
</dbReference>
<gene>
    <name evidence="1" type="ORF">PHJA_002417100</name>
</gene>